<dbReference type="Pfam" id="PF05032">
    <property type="entry name" value="Spo12"/>
    <property type="match status" value="1"/>
</dbReference>
<evidence type="ECO:0000256" key="1">
    <source>
        <dbReference type="SAM" id="MobiDB-lite"/>
    </source>
</evidence>
<evidence type="ECO:0000313" key="3">
    <source>
        <dbReference type="Proteomes" id="UP000320333"/>
    </source>
</evidence>
<feature type="region of interest" description="Disordered" evidence="1">
    <location>
        <begin position="1"/>
        <end position="38"/>
    </location>
</feature>
<sequence>MDSSNQTANTATDIASAAEGSRMQPMHSVPSVASKQSSLPAKHPFFKQGHVSMGPISSPTDQLMSPATQKIEAKRKHLLMNIKPKFFGDKLKEAADAPQ</sequence>
<dbReference type="InterPro" id="IPR007727">
    <property type="entry name" value="Spo12"/>
</dbReference>
<dbReference type="AlphaFoldDB" id="A0A507EU62"/>
<dbReference type="EMBL" id="QEAP01000426">
    <property type="protein sequence ID" value="TPX66776.1"/>
    <property type="molecule type" value="Genomic_DNA"/>
</dbReference>
<name>A0A507EU62_9FUNG</name>
<dbReference type="OrthoDB" id="5578329at2759"/>
<organism evidence="2 3">
    <name type="scientific">Chytriomyces confervae</name>
    <dbReference type="NCBI Taxonomy" id="246404"/>
    <lineage>
        <taxon>Eukaryota</taxon>
        <taxon>Fungi</taxon>
        <taxon>Fungi incertae sedis</taxon>
        <taxon>Chytridiomycota</taxon>
        <taxon>Chytridiomycota incertae sedis</taxon>
        <taxon>Chytridiomycetes</taxon>
        <taxon>Chytridiales</taxon>
        <taxon>Chytriomycetaceae</taxon>
        <taxon>Chytriomyces</taxon>
    </lineage>
</organism>
<protein>
    <submittedName>
        <fullName evidence="2">Uncharacterized protein</fullName>
    </submittedName>
</protein>
<dbReference type="Proteomes" id="UP000320333">
    <property type="component" value="Unassembled WGS sequence"/>
</dbReference>
<accession>A0A507EU62</accession>
<gene>
    <name evidence="2" type="ORF">CcCBS67573_g07712</name>
</gene>
<keyword evidence="3" id="KW-1185">Reference proteome</keyword>
<proteinExistence type="predicted"/>
<comment type="caution">
    <text evidence="2">The sequence shown here is derived from an EMBL/GenBank/DDBJ whole genome shotgun (WGS) entry which is preliminary data.</text>
</comment>
<feature type="compositionally biased region" description="Polar residues" evidence="1">
    <location>
        <begin position="1"/>
        <end position="13"/>
    </location>
</feature>
<reference evidence="2 3" key="1">
    <citation type="journal article" date="2019" name="Sci. Rep.">
        <title>Comparative genomics of chytrid fungi reveal insights into the obligate biotrophic and pathogenic lifestyle of Synchytrium endobioticum.</title>
        <authorList>
            <person name="van de Vossenberg B.T.L.H."/>
            <person name="Warris S."/>
            <person name="Nguyen H.D.T."/>
            <person name="van Gent-Pelzer M.P.E."/>
            <person name="Joly D.L."/>
            <person name="van de Geest H.C."/>
            <person name="Bonants P.J.M."/>
            <person name="Smith D.S."/>
            <person name="Levesque C.A."/>
            <person name="van der Lee T.A.J."/>
        </authorList>
    </citation>
    <scope>NUCLEOTIDE SEQUENCE [LARGE SCALE GENOMIC DNA]</scope>
    <source>
        <strain evidence="2 3">CBS 675.73</strain>
    </source>
</reference>
<evidence type="ECO:0000313" key="2">
    <source>
        <dbReference type="EMBL" id="TPX66776.1"/>
    </source>
</evidence>